<comment type="similarity">
    <text evidence="1 5">Belongs to the acylphosphatase family.</text>
</comment>
<organism evidence="7 8">
    <name type="scientific">Niabella pedocola</name>
    <dbReference type="NCBI Taxonomy" id="1752077"/>
    <lineage>
        <taxon>Bacteria</taxon>
        <taxon>Pseudomonadati</taxon>
        <taxon>Bacteroidota</taxon>
        <taxon>Chitinophagia</taxon>
        <taxon>Chitinophagales</taxon>
        <taxon>Chitinophagaceae</taxon>
        <taxon>Niabella</taxon>
    </lineage>
</organism>
<keyword evidence="8" id="KW-1185">Reference proteome</keyword>
<dbReference type="PANTHER" id="PTHR47268:SF4">
    <property type="entry name" value="ACYLPHOSPHATASE"/>
    <property type="match status" value="1"/>
</dbReference>
<evidence type="ECO:0000256" key="2">
    <source>
        <dbReference type="ARBA" id="ARBA00012150"/>
    </source>
</evidence>
<feature type="active site" evidence="4">
    <location>
        <position position="18"/>
    </location>
</feature>
<feature type="active site" evidence="4">
    <location>
        <position position="36"/>
    </location>
</feature>
<comment type="caution">
    <text evidence="7">The sequence shown here is derived from an EMBL/GenBank/DDBJ whole genome shotgun (WGS) entry which is preliminary data.</text>
</comment>
<accession>A0ABS8PMF6</accession>
<comment type="catalytic activity">
    <reaction evidence="3 4">
        <text>an acyl phosphate + H2O = a carboxylate + phosphate + H(+)</text>
        <dbReference type="Rhea" id="RHEA:14965"/>
        <dbReference type="ChEBI" id="CHEBI:15377"/>
        <dbReference type="ChEBI" id="CHEBI:15378"/>
        <dbReference type="ChEBI" id="CHEBI:29067"/>
        <dbReference type="ChEBI" id="CHEBI:43474"/>
        <dbReference type="ChEBI" id="CHEBI:59918"/>
        <dbReference type="EC" id="3.6.1.7"/>
    </reaction>
</comment>
<feature type="domain" description="Acylphosphatase-like" evidence="6">
    <location>
        <begin position="3"/>
        <end position="90"/>
    </location>
</feature>
<evidence type="ECO:0000256" key="4">
    <source>
        <dbReference type="PROSITE-ProRule" id="PRU00520"/>
    </source>
</evidence>
<evidence type="ECO:0000256" key="5">
    <source>
        <dbReference type="RuleBase" id="RU004168"/>
    </source>
</evidence>
<dbReference type="SUPFAM" id="SSF54975">
    <property type="entry name" value="Acylphosphatase/BLUF domain-like"/>
    <property type="match status" value="1"/>
</dbReference>
<gene>
    <name evidence="7" type="ORF">LQ567_05860</name>
</gene>
<evidence type="ECO:0000256" key="3">
    <source>
        <dbReference type="ARBA" id="ARBA00047645"/>
    </source>
</evidence>
<protein>
    <recommendedName>
        <fullName evidence="2 4">acylphosphatase</fullName>
        <ecNumber evidence="2 4">3.6.1.7</ecNumber>
    </recommendedName>
</protein>
<name>A0ABS8PMF6_9BACT</name>
<dbReference type="Pfam" id="PF00708">
    <property type="entry name" value="Acylphosphatase"/>
    <property type="match status" value="1"/>
</dbReference>
<evidence type="ECO:0000256" key="1">
    <source>
        <dbReference type="ARBA" id="ARBA00005614"/>
    </source>
</evidence>
<reference evidence="7 8" key="1">
    <citation type="submission" date="2021-11" db="EMBL/GenBank/DDBJ databases">
        <title>Genomic of Niabella pedocola.</title>
        <authorList>
            <person name="Wu T."/>
        </authorList>
    </citation>
    <scope>NUCLEOTIDE SEQUENCE [LARGE SCALE GENOMIC DNA]</scope>
    <source>
        <strain evidence="7 8">JCM 31011</strain>
    </source>
</reference>
<dbReference type="InterPro" id="IPR020456">
    <property type="entry name" value="Acylphosphatase"/>
</dbReference>
<dbReference type="InterPro" id="IPR001792">
    <property type="entry name" value="Acylphosphatase-like_dom"/>
</dbReference>
<dbReference type="PANTHER" id="PTHR47268">
    <property type="entry name" value="ACYLPHOSPHATASE"/>
    <property type="match status" value="1"/>
</dbReference>
<evidence type="ECO:0000313" key="7">
    <source>
        <dbReference type="EMBL" id="MCD2422280.1"/>
    </source>
</evidence>
<sequence length="90" mass="9941">MSTKKIIVTGAVQGVFFRKTAKQQADIMGILGSAQNQSDGSVLIYAYGDAEPLQRFIDWCRQGPAGAKVENVTVTDVPETEEYRWFEILG</sequence>
<dbReference type="EMBL" id="JAJNEC010000004">
    <property type="protein sequence ID" value="MCD2422280.1"/>
    <property type="molecule type" value="Genomic_DNA"/>
</dbReference>
<keyword evidence="4" id="KW-0378">Hydrolase</keyword>
<dbReference type="EC" id="3.6.1.7" evidence="2 4"/>
<dbReference type="InterPro" id="IPR036046">
    <property type="entry name" value="Acylphosphatase-like_dom_sf"/>
</dbReference>
<dbReference type="Proteomes" id="UP001199816">
    <property type="component" value="Unassembled WGS sequence"/>
</dbReference>
<evidence type="ECO:0000259" key="6">
    <source>
        <dbReference type="PROSITE" id="PS51160"/>
    </source>
</evidence>
<dbReference type="Gene3D" id="3.30.70.100">
    <property type="match status" value="1"/>
</dbReference>
<evidence type="ECO:0000313" key="8">
    <source>
        <dbReference type="Proteomes" id="UP001199816"/>
    </source>
</evidence>
<dbReference type="InterPro" id="IPR017968">
    <property type="entry name" value="Acylphosphatase_CS"/>
</dbReference>
<dbReference type="PROSITE" id="PS51160">
    <property type="entry name" value="ACYLPHOSPHATASE_3"/>
    <property type="match status" value="1"/>
</dbReference>
<dbReference type="PROSITE" id="PS00150">
    <property type="entry name" value="ACYLPHOSPHATASE_1"/>
    <property type="match status" value="1"/>
</dbReference>
<proteinExistence type="inferred from homology"/>
<dbReference type="RefSeq" id="WP_231003183.1">
    <property type="nucleotide sequence ID" value="NZ_JAJNEC010000004.1"/>
</dbReference>